<dbReference type="InterPro" id="IPR035906">
    <property type="entry name" value="MetI-like_sf"/>
</dbReference>
<organism evidence="10 11">
    <name type="scientific">Bdellovibrio bacteriovorus</name>
    <dbReference type="NCBI Taxonomy" id="959"/>
    <lineage>
        <taxon>Bacteria</taxon>
        <taxon>Pseudomonadati</taxon>
        <taxon>Bdellovibrionota</taxon>
        <taxon>Bdellovibrionia</taxon>
        <taxon>Bdellovibrionales</taxon>
        <taxon>Pseudobdellovibrionaceae</taxon>
        <taxon>Bdellovibrio</taxon>
    </lineage>
</organism>
<keyword evidence="3" id="KW-1003">Cell membrane</keyword>
<protein>
    <submittedName>
        <fullName evidence="10">Peptide ABC transporter permease</fullName>
    </submittedName>
</protein>
<evidence type="ECO:0000256" key="8">
    <source>
        <dbReference type="RuleBase" id="RU363032"/>
    </source>
</evidence>
<accession>A0A150WFK2</accession>
<evidence type="ECO:0000259" key="9">
    <source>
        <dbReference type="PROSITE" id="PS50928"/>
    </source>
</evidence>
<feature type="transmembrane region" description="Helical" evidence="8">
    <location>
        <begin position="247"/>
        <end position="268"/>
    </location>
</feature>
<keyword evidence="6 8" id="KW-1133">Transmembrane helix</keyword>
<feature type="transmembrane region" description="Helical" evidence="8">
    <location>
        <begin position="68"/>
        <end position="94"/>
    </location>
</feature>
<comment type="similarity">
    <text evidence="8">Belongs to the binding-protein-dependent transport system permease family.</text>
</comment>
<dbReference type="PROSITE" id="PS50928">
    <property type="entry name" value="ABC_TM1"/>
    <property type="match status" value="1"/>
</dbReference>
<dbReference type="Proteomes" id="UP000075391">
    <property type="component" value="Unassembled WGS sequence"/>
</dbReference>
<dbReference type="AlphaFoldDB" id="A0A150WFK2"/>
<evidence type="ECO:0000256" key="1">
    <source>
        <dbReference type="ARBA" id="ARBA00004429"/>
    </source>
</evidence>
<dbReference type="GO" id="GO:0055085">
    <property type="term" value="P:transmembrane transport"/>
    <property type="evidence" value="ECO:0007669"/>
    <property type="project" value="InterPro"/>
</dbReference>
<gene>
    <name evidence="10" type="ORF">AZI85_05860</name>
</gene>
<evidence type="ECO:0000256" key="4">
    <source>
        <dbReference type="ARBA" id="ARBA00022519"/>
    </source>
</evidence>
<evidence type="ECO:0000256" key="6">
    <source>
        <dbReference type="ARBA" id="ARBA00022989"/>
    </source>
</evidence>
<sequence>MKKLLLIFAVSFLVVLTVLTIFYPWLGFGTGLEQNVDNILLPAGKSHLFGTDTLGRELLSRVLLGGRISLLVGLLCSLLSFIFGFIYGAIAGWFEGITDRVLMRFLDILMAIPSFILVSILCMSLQVILPFDDIFLKSLATLCLGISATHWMSLARVTRGMVLEIKRKPFVEAAMALGGTRTHILLRHVLPNMLGTLLILVALQIPTNILYESFMSFIGLGIHPPYTSWGILVREGWKTLSSFPHLILYPSLILFLTVWSFHIILDALKSKFRL</sequence>
<dbReference type="GO" id="GO:0005886">
    <property type="term" value="C:plasma membrane"/>
    <property type="evidence" value="ECO:0007669"/>
    <property type="project" value="UniProtKB-SubCell"/>
</dbReference>
<evidence type="ECO:0000313" key="10">
    <source>
        <dbReference type="EMBL" id="KYG61750.1"/>
    </source>
</evidence>
<feature type="transmembrane region" description="Helical" evidence="8">
    <location>
        <begin position="106"/>
        <end position="128"/>
    </location>
</feature>
<dbReference type="SUPFAM" id="SSF161098">
    <property type="entry name" value="MetI-like"/>
    <property type="match status" value="1"/>
</dbReference>
<dbReference type="InterPro" id="IPR000515">
    <property type="entry name" value="MetI-like"/>
</dbReference>
<evidence type="ECO:0000256" key="2">
    <source>
        <dbReference type="ARBA" id="ARBA00022448"/>
    </source>
</evidence>
<dbReference type="EMBL" id="LUKF01000016">
    <property type="protein sequence ID" value="KYG61750.1"/>
    <property type="molecule type" value="Genomic_DNA"/>
</dbReference>
<evidence type="ECO:0000256" key="7">
    <source>
        <dbReference type="ARBA" id="ARBA00023136"/>
    </source>
</evidence>
<reference evidence="10 11" key="1">
    <citation type="submission" date="2016-03" db="EMBL/GenBank/DDBJ databases">
        <authorList>
            <person name="Ploux O."/>
        </authorList>
    </citation>
    <scope>NUCLEOTIDE SEQUENCE [LARGE SCALE GENOMIC DNA]</scope>
    <source>
        <strain evidence="10 11">BER2</strain>
    </source>
</reference>
<comment type="subcellular location">
    <subcellularLocation>
        <location evidence="1">Cell inner membrane</location>
        <topology evidence="1">Multi-pass membrane protein</topology>
    </subcellularLocation>
    <subcellularLocation>
        <location evidence="8">Cell membrane</location>
        <topology evidence="8">Multi-pass membrane protein</topology>
    </subcellularLocation>
</comment>
<dbReference type="PANTHER" id="PTHR43386">
    <property type="entry name" value="OLIGOPEPTIDE TRANSPORT SYSTEM PERMEASE PROTEIN APPC"/>
    <property type="match status" value="1"/>
</dbReference>
<comment type="caution">
    <text evidence="10">The sequence shown here is derived from an EMBL/GenBank/DDBJ whole genome shotgun (WGS) entry which is preliminary data.</text>
</comment>
<keyword evidence="7 8" id="KW-0472">Membrane</keyword>
<evidence type="ECO:0000256" key="3">
    <source>
        <dbReference type="ARBA" id="ARBA00022475"/>
    </source>
</evidence>
<evidence type="ECO:0000256" key="5">
    <source>
        <dbReference type="ARBA" id="ARBA00022692"/>
    </source>
</evidence>
<feature type="transmembrane region" description="Helical" evidence="8">
    <location>
        <begin position="189"/>
        <end position="211"/>
    </location>
</feature>
<dbReference type="OrthoDB" id="5288519at2"/>
<keyword evidence="5 8" id="KW-0812">Transmembrane</keyword>
<dbReference type="PANTHER" id="PTHR43386:SF2">
    <property type="entry name" value="OLIGOPEPTIDE TRANSPORT SYSTEM PERMEASE PROTEIN OPPC"/>
    <property type="match status" value="1"/>
</dbReference>
<dbReference type="Gene3D" id="1.10.3720.10">
    <property type="entry name" value="MetI-like"/>
    <property type="match status" value="1"/>
</dbReference>
<dbReference type="Pfam" id="PF00528">
    <property type="entry name" value="BPD_transp_1"/>
    <property type="match status" value="1"/>
</dbReference>
<dbReference type="InterPro" id="IPR050366">
    <property type="entry name" value="BP-dependent_transpt_permease"/>
</dbReference>
<feature type="domain" description="ABC transmembrane type-1" evidence="9">
    <location>
        <begin position="66"/>
        <end position="265"/>
    </location>
</feature>
<dbReference type="CDD" id="cd06261">
    <property type="entry name" value="TM_PBP2"/>
    <property type="match status" value="1"/>
</dbReference>
<feature type="transmembrane region" description="Helical" evidence="8">
    <location>
        <begin position="134"/>
        <end position="157"/>
    </location>
</feature>
<proteinExistence type="inferred from homology"/>
<evidence type="ECO:0000313" key="11">
    <source>
        <dbReference type="Proteomes" id="UP000075391"/>
    </source>
</evidence>
<dbReference type="RefSeq" id="WP_063243901.1">
    <property type="nucleotide sequence ID" value="NZ_CP168967.1"/>
</dbReference>
<name>A0A150WFK2_BDEBC</name>
<keyword evidence="4" id="KW-0997">Cell inner membrane</keyword>
<keyword evidence="2 8" id="KW-0813">Transport</keyword>